<dbReference type="InParanoid" id="A0A6P7Y0M3"/>
<dbReference type="KEGG" id="muo:115469716"/>
<dbReference type="PANTHER" id="PTHR24340">
    <property type="entry name" value="HOMEOBOX PROTEIN NKX"/>
    <property type="match status" value="1"/>
</dbReference>
<feature type="DNA-binding region" description="Homeobox" evidence="6">
    <location>
        <begin position="129"/>
        <end position="188"/>
    </location>
</feature>
<evidence type="ECO:0000259" key="9">
    <source>
        <dbReference type="PROSITE" id="PS50071"/>
    </source>
</evidence>
<accession>A0A6P7Y0M3</accession>
<dbReference type="GO" id="GO:0005634">
    <property type="term" value="C:nucleus"/>
    <property type="evidence" value="ECO:0007669"/>
    <property type="project" value="UniProtKB-SubCell"/>
</dbReference>
<dbReference type="Gene3D" id="1.10.10.60">
    <property type="entry name" value="Homeodomain-like"/>
    <property type="match status" value="1"/>
</dbReference>
<evidence type="ECO:0000256" key="8">
    <source>
        <dbReference type="SAM" id="MobiDB-lite"/>
    </source>
</evidence>
<dbReference type="GeneID" id="115469716"/>
<feature type="region of interest" description="Disordered" evidence="8">
    <location>
        <begin position="110"/>
        <end position="132"/>
    </location>
</feature>
<evidence type="ECO:0000256" key="3">
    <source>
        <dbReference type="ARBA" id="ARBA00023125"/>
    </source>
</evidence>
<dbReference type="SMART" id="SM00389">
    <property type="entry name" value="HOX"/>
    <property type="match status" value="1"/>
</dbReference>
<evidence type="ECO:0000256" key="6">
    <source>
        <dbReference type="PROSITE-ProRule" id="PRU00108"/>
    </source>
</evidence>
<evidence type="ECO:0000256" key="2">
    <source>
        <dbReference type="ARBA" id="ARBA00005661"/>
    </source>
</evidence>
<dbReference type="GO" id="GO:0000978">
    <property type="term" value="F:RNA polymerase II cis-regulatory region sequence-specific DNA binding"/>
    <property type="evidence" value="ECO:0007669"/>
    <property type="project" value="TreeGrafter"/>
</dbReference>
<dbReference type="PANTHER" id="PTHR24340:SF32">
    <property type="entry name" value="HOMEOBOX PROTEIN NKX-2.3"/>
    <property type="match status" value="1"/>
</dbReference>
<comment type="similarity">
    <text evidence="2">Belongs to the NK-2 homeobox family.</text>
</comment>
<dbReference type="Proteomes" id="UP000515156">
    <property type="component" value="Chromosome 4"/>
</dbReference>
<evidence type="ECO:0000256" key="1">
    <source>
        <dbReference type="ARBA" id="ARBA00004123"/>
    </source>
</evidence>
<keyword evidence="5 6" id="KW-0539">Nucleus</keyword>
<dbReference type="AlphaFoldDB" id="A0A6P7Y0M3"/>
<dbReference type="CTD" id="137814"/>
<gene>
    <name evidence="11" type="primary">NKX2-6</name>
</gene>
<dbReference type="GO" id="GO:0030154">
    <property type="term" value="P:cell differentiation"/>
    <property type="evidence" value="ECO:0007669"/>
    <property type="project" value="TreeGrafter"/>
</dbReference>
<comment type="subcellular location">
    <subcellularLocation>
        <location evidence="1 6 7">Nucleus</location>
    </subcellularLocation>
</comment>
<dbReference type="PROSITE" id="PS00027">
    <property type="entry name" value="HOMEOBOX_1"/>
    <property type="match status" value="1"/>
</dbReference>
<dbReference type="InterPro" id="IPR050394">
    <property type="entry name" value="Homeobox_NK-like"/>
</dbReference>
<dbReference type="InterPro" id="IPR009057">
    <property type="entry name" value="Homeodomain-like_sf"/>
</dbReference>
<dbReference type="Pfam" id="PF00046">
    <property type="entry name" value="Homeodomain"/>
    <property type="match status" value="1"/>
</dbReference>
<dbReference type="FunFam" id="1.10.10.60:FF:000078">
    <property type="entry name" value="NK2 homeobox 3"/>
    <property type="match status" value="1"/>
</dbReference>
<dbReference type="GO" id="GO:0000981">
    <property type="term" value="F:DNA-binding transcription factor activity, RNA polymerase II-specific"/>
    <property type="evidence" value="ECO:0007669"/>
    <property type="project" value="InterPro"/>
</dbReference>
<dbReference type="PRINTS" id="PR00024">
    <property type="entry name" value="HOMEOBOX"/>
</dbReference>
<reference evidence="11" key="1">
    <citation type="submission" date="2025-08" db="UniProtKB">
        <authorList>
            <consortium name="RefSeq"/>
        </authorList>
    </citation>
    <scope>IDENTIFICATION</scope>
</reference>
<feature type="domain" description="Homeobox" evidence="9">
    <location>
        <begin position="127"/>
        <end position="187"/>
    </location>
</feature>
<keyword evidence="10" id="KW-1185">Reference proteome</keyword>
<protein>
    <submittedName>
        <fullName evidence="11">Homeobox protein Nkx-2.6</fullName>
    </submittedName>
</protein>
<dbReference type="PROSITE" id="PS50071">
    <property type="entry name" value="HOMEOBOX_2"/>
    <property type="match status" value="1"/>
</dbReference>
<keyword evidence="3 6" id="KW-0238">DNA-binding</keyword>
<feature type="compositionally biased region" description="Basic and acidic residues" evidence="8">
    <location>
        <begin position="110"/>
        <end position="125"/>
    </location>
</feature>
<evidence type="ECO:0000256" key="5">
    <source>
        <dbReference type="ARBA" id="ARBA00023242"/>
    </source>
</evidence>
<dbReference type="InterPro" id="IPR017970">
    <property type="entry name" value="Homeobox_CS"/>
</dbReference>
<name>A0A6P7Y0M3_9AMPH</name>
<dbReference type="RefSeq" id="XP_030058363.1">
    <property type="nucleotide sequence ID" value="XM_030202503.1"/>
</dbReference>
<dbReference type="OrthoDB" id="6159439at2759"/>
<dbReference type="SUPFAM" id="SSF46689">
    <property type="entry name" value="Homeodomain-like"/>
    <property type="match status" value="1"/>
</dbReference>
<evidence type="ECO:0000313" key="11">
    <source>
        <dbReference type="RefSeq" id="XP_030058363.1"/>
    </source>
</evidence>
<sequence>MMLPSPMASTPFSVKDILRLEKQHDELQQGFLVPNLEAPAEQSPVDLHTPTKTPETAYYRTEEFSFKVPREPRILNRSEELDPLRSSRGPSLKEDLDLLEEQKKCAVEESLVPEERKEEVSERSKQRQRRKPRVLFSQTQVFELERRFKQQRYLSAPEREHLASLLKLTSTQVKIWFQNRRYKCKRQRQDKSLELVGHPPPPRRVAVPVLVRDGKPCLAGAQAYAHSYNVTVTPYSYNTYYSSYSHTPYSQDYSCNYTGLPVVSASAPSATHVMNMNLSIARAAQSQQGHLRATLKGIGAL</sequence>
<proteinExistence type="inferred from homology"/>
<evidence type="ECO:0000256" key="7">
    <source>
        <dbReference type="RuleBase" id="RU000682"/>
    </source>
</evidence>
<evidence type="ECO:0000256" key="4">
    <source>
        <dbReference type="ARBA" id="ARBA00023155"/>
    </source>
</evidence>
<keyword evidence="4 6" id="KW-0371">Homeobox</keyword>
<evidence type="ECO:0000313" key="10">
    <source>
        <dbReference type="Proteomes" id="UP000515156"/>
    </source>
</evidence>
<dbReference type="InterPro" id="IPR020479">
    <property type="entry name" value="HD_metazoa"/>
</dbReference>
<organism evidence="10 11">
    <name type="scientific">Microcaecilia unicolor</name>
    <dbReference type="NCBI Taxonomy" id="1415580"/>
    <lineage>
        <taxon>Eukaryota</taxon>
        <taxon>Metazoa</taxon>
        <taxon>Chordata</taxon>
        <taxon>Craniata</taxon>
        <taxon>Vertebrata</taxon>
        <taxon>Euteleostomi</taxon>
        <taxon>Amphibia</taxon>
        <taxon>Gymnophiona</taxon>
        <taxon>Siphonopidae</taxon>
        <taxon>Microcaecilia</taxon>
    </lineage>
</organism>
<dbReference type="CDD" id="cd00086">
    <property type="entry name" value="homeodomain"/>
    <property type="match status" value="1"/>
</dbReference>
<dbReference type="InterPro" id="IPR001356">
    <property type="entry name" value="HD"/>
</dbReference>